<evidence type="ECO:0000313" key="2">
    <source>
        <dbReference type="Proteomes" id="UP000621510"/>
    </source>
</evidence>
<dbReference type="RefSeq" id="WP_201857556.1">
    <property type="nucleotide sequence ID" value="NZ_JAERRG010000036.1"/>
</dbReference>
<dbReference type="Pfam" id="PF20226">
    <property type="entry name" value="DUF6585"/>
    <property type="match status" value="1"/>
</dbReference>
<comment type="caution">
    <text evidence="1">The sequence shown here is derived from an EMBL/GenBank/DDBJ whole genome shotgun (WGS) entry which is preliminary data.</text>
</comment>
<keyword evidence="2" id="KW-1185">Reference proteome</keyword>
<dbReference type="Proteomes" id="UP000621510">
    <property type="component" value="Unassembled WGS sequence"/>
</dbReference>
<sequence>MLQRAAPSPQGVARSCALTDVDGEQVVLRRGRFGHPEVREAEIRRAVIDAQVPRALAALAQGARLTYGPVWLTGQEVGSGELSTRWPLIQRIEIRNSSIAVRVAGQWQVLGTLVSEIPSLFVLHALAEHLAGIPPVGAEPSDGGTGRGGVTSTPLVAQRFHRMLLASNVTWPRPSWTGTCFCC</sequence>
<dbReference type="InterPro" id="IPR046492">
    <property type="entry name" value="DUF6585"/>
</dbReference>
<evidence type="ECO:0000313" key="1">
    <source>
        <dbReference type="EMBL" id="MBL1119782.1"/>
    </source>
</evidence>
<accession>A0ABS1Q6K2</accession>
<gene>
    <name evidence="1" type="ORF">JK364_46885</name>
</gene>
<proteinExistence type="predicted"/>
<protein>
    <submittedName>
        <fullName evidence="1">Uncharacterized protein</fullName>
    </submittedName>
</protein>
<organism evidence="1 2">
    <name type="scientific">Streptomyces endocoffeicus</name>
    <dbReference type="NCBI Taxonomy" id="2898945"/>
    <lineage>
        <taxon>Bacteria</taxon>
        <taxon>Bacillati</taxon>
        <taxon>Actinomycetota</taxon>
        <taxon>Actinomycetes</taxon>
        <taxon>Kitasatosporales</taxon>
        <taxon>Streptomycetaceae</taxon>
        <taxon>Streptomyces</taxon>
    </lineage>
</organism>
<name>A0ABS1Q6K2_9ACTN</name>
<reference evidence="1 2" key="1">
    <citation type="submission" date="2021-01" db="EMBL/GenBank/DDBJ databases">
        <title>WGS of actinomycetes isolated from Thailand.</title>
        <authorList>
            <person name="Thawai C."/>
        </authorList>
    </citation>
    <scope>NUCLEOTIDE SEQUENCE [LARGE SCALE GENOMIC DNA]</scope>
    <source>
        <strain evidence="1 2">CA3R110</strain>
    </source>
</reference>
<dbReference type="EMBL" id="JAERRG010000036">
    <property type="protein sequence ID" value="MBL1119782.1"/>
    <property type="molecule type" value="Genomic_DNA"/>
</dbReference>